<dbReference type="EMBL" id="BAABLM010000010">
    <property type="protein sequence ID" value="GAA4684670.1"/>
    <property type="molecule type" value="Genomic_DNA"/>
</dbReference>
<keyword evidence="2" id="KW-0238">DNA-binding</keyword>
<name>A0ABP8WC59_9MICO</name>
<dbReference type="PANTHER" id="PTHR33164:SF43">
    <property type="entry name" value="HTH-TYPE TRANSCRIPTIONAL REPRESSOR YETL"/>
    <property type="match status" value="1"/>
</dbReference>
<dbReference type="PROSITE" id="PS01117">
    <property type="entry name" value="HTH_MARR_1"/>
    <property type="match status" value="1"/>
</dbReference>
<dbReference type="SMART" id="SM00347">
    <property type="entry name" value="HTH_MARR"/>
    <property type="match status" value="1"/>
</dbReference>
<evidence type="ECO:0000256" key="2">
    <source>
        <dbReference type="ARBA" id="ARBA00023125"/>
    </source>
</evidence>
<proteinExistence type="predicted"/>
<feature type="compositionally biased region" description="Low complexity" evidence="4">
    <location>
        <begin position="9"/>
        <end position="20"/>
    </location>
</feature>
<accession>A0ABP8WC59</accession>
<evidence type="ECO:0000256" key="4">
    <source>
        <dbReference type="SAM" id="MobiDB-lite"/>
    </source>
</evidence>
<feature type="domain" description="HTH marR-type" evidence="5">
    <location>
        <begin position="28"/>
        <end position="160"/>
    </location>
</feature>
<dbReference type="InterPro" id="IPR039422">
    <property type="entry name" value="MarR/SlyA-like"/>
</dbReference>
<dbReference type="Gene3D" id="1.10.10.10">
    <property type="entry name" value="Winged helix-like DNA-binding domain superfamily/Winged helix DNA-binding domain"/>
    <property type="match status" value="1"/>
</dbReference>
<evidence type="ECO:0000313" key="7">
    <source>
        <dbReference type="Proteomes" id="UP001501295"/>
    </source>
</evidence>
<dbReference type="PANTHER" id="PTHR33164">
    <property type="entry name" value="TRANSCRIPTIONAL REGULATOR, MARR FAMILY"/>
    <property type="match status" value="1"/>
</dbReference>
<protein>
    <recommendedName>
        <fullName evidence="5">HTH marR-type domain-containing protein</fullName>
    </recommendedName>
</protein>
<sequence>MSGAGSSGSGASPAGSSPAGGELGIADTAPVSFAIFDLARSHRAVADGLLTPLGMHASQEILLMRLFGTEGLSQKDLAAAVRLDASTVARSVQRLETLGYVTRAPSPDDGRVQLVALTEAGRGVHSRTRDAWAALEERTTQSLSADEAAAFRALAAKVVAGLGAGLGPGGIPVV</sequence>
<evidence type="ECO:0000259" key="5">
    <source>
        <dbReference type="PROSITE" id="PS50995"/>
    </source>
</evidence>
<dbReference type="InterPro" id="IPR036388">
    <property type="entry name" value="WH-like_DNA-bd_sf"/>
</dbReference>
<dbReference type="SUPFAM" id="SSF46785">
    <property type="entry name" value="Winged helix' DNA-binding domain"/>
    <property type="match status" value="1"/>
</dbReference>
<dbReference type="InterPro" id="IPR023187">
    <property type="entry name" value="Tscrpt_reg_MarR-type_CS"/>
</dbReference>
<keyword evidence="3" id="KW-0804">Transcription</keyword>
<dbReference type="PRINTS" id="PR00598">
    <property type="entry name" value="HTHMARR"/>
</dbReference>
<gene>
    <name evidence="6" type="ORF">GCM10025780_33450</name>
</gene>
<dbReference type="InterPro" id="IPR036390">
    <property type="entry name" value="WH_DNA-bd_sf"/>
</dbReference>
<dbReference type="PROSITE" id="PS50995">
    <property type="entry name" value="HTH_MARR_2"/>
    <property type="match status" value="1"/>
</dbReference>
<evidence type="ECO:0000313" key="6">
    <source>
        <dbReference type="EMBL" id="GAA4684670.1"/>
    </source>
</evidence>
<evidence type="ECO:0000256" key="3">
    <source>
        <dbReference type="ARBA" id="ARBA00023163"/>
    </source>
</evidence>
<dbReference type="InterPro" id="IPR000835">
    <property type="entry name" value="HTH_MarR-typ"/>
</dbReference>
<organism evidence="6 7">
    <name type="scientific">Frondihabitans cladoniiphilus</name>
    <dbReference type="NCBI Taxonomy" id="715785"/>
    <lineage>
        <taxon>Bacteria</taxon>
        <taxon>Bacillati</taxon>
        <taxon>Actinomycetota</taxon>
        <taxon>Actinomycetes</taxon>
        <taxon>Micrococcales</taxon>
        <taxon>Microbacteriaceae</taxon>
        <taxon>Frondihabitans</taxon>
    </lineage>
</organism>
<dbReference type="RefSeq" id="WP_345377073.1">
    <property type="nucleotide sequence ID" value="NZ_BAABLM010000010.1"/>
</dbReference>
<dbReference type="Pfam" id="PF12802">
    <property type="entry name" value="MarR_2"/>
    <property type="match status" value="1"/>
</dbReference>
<keyword evidence="7" id="KW-1185">Reference proteome</keyword>
<feature type="region of interest" description="Disordered" evidence="4">
    <location>
        <begin position="1"/>
        <end position="21"/>
    </location>
</feature>
<evidence type="ECO:0000256" key="1">
    <source>
        <dbReference type="ARBA" id="ARBA00023015"/>
    </source>
</evidence>
<dbReference type="Proteomes" id="UP001501295">
    <property type="component" value="Unassembled WGS sequence"/>
</dbReference>
<reference evidence="7" key="1">
    <citation type="journal article" date="2019" name="Int. J. Syst. Evol. Microbiol.">
        <title>The Global Catalogue of Microorganisms (GCM) 10K type strain sequencing project: providing services to taxonomists for standard genome sequencing and annotation.</title>
        <authorList>
            <consortium name="The Broad Institute Genomics Platform"/>
            <consortium name="The Broad Institute Genome Sequencing Center for Infectious Disease"/>
            <person name="Wu L."/>
            <person name="Ma J."/>
        </authorList>
    </citation>
    <scope>NUCLEOTIDE SEQUENCE [LARGE SCALE GENOMIC DNA]</scope>
    <source>
        <strain evidence="7">JCM 18956</strain>
    </source>
</reference>
<comment type="caution">
    <text evidence="6">The sequence shown here is derived from an EMBL/GenBank/DDBJ whole genome shotgun (WGS) entry which is preliminary data.</text>
</comment>
<keyword evidence="1" id="KW-0805">Transcription regulation</keyword>